<feature type="transmembrane region" description="Helical" evidence="8">
    <location>
        <begin position="92"/>
        <end position="109"/>
    </location>
</feature>
<dbReference type="PANTHER" id="PTHR30269:SF0">
    <property type="entry name" value="MEMBRANE TRANSPORTER PROTEIN YFCA-RELATED"/>
    <property type="match status" value="1"/>
</dbReference>
<evidence type="ECO:0000256" key="2">
    <source>
        <dbReference type="ARBA" id="ARBA00009142"/>
    </source>
</evidence>
<organism evidence="9 10">
    <name type="scientific">Candidatus Nitronereus thalassa</name>
    <dbReference type="NCBI Taxonomy" id="3020898"/>
    <lineage>
        <taxon>Bacteria</taxon>
        <taxon>Pseudomonadati</taxon>
        <taxon>Nitrospirota</taxon>
        <taxon>Nitrospiria</taxon>
        <taxon>Nitrospirales</taxon>
        <taxon>Nitrospiraceae</taxon>
        <taxon>Candidatus Nitronereus</taxon>
    </lineage>
</organism>
<evidence type="ECO:0000313" key="9">
    <source>
        <dbReference type="EMBL" id="MDT7044267.1"/>
    </source>
</evidence>
<dbReference type="Pfam" id="PF01925">
    <property type="entry name" value="TauE"/>
    <property type="match status" value="1"/>
</dbReference>
<feature type="transmembrane region" description="Helical" evidence="8">
    <location>
        <begin position="116"/>
        <end position="133"/>
    </location>
</feature>
<dbReference type="Proteomes" id="UP001250932">
    <property type="component" value="Unassembled WGS sequence"/>
</dbReference>
<keyword evidence="3" id="KW-0813">Transport</keyword>
<keyword evidence="5 8" id="KW-0812">Transmembrane</keyword>
<feature type="transmembrane region" description="Helical" evidence="8">
    <location>
        <begin position="245"/>
        <end position="263"/>
    </location>
</feature>
<evidence type="ECO:0000256" key="8">
    <source>
        <dbReference type="RuleBase" id="RU363041"/>
    </source>
</evidence>
<reference evidence="9 10" key="1">
    <citation type="journal article" date="2023" name="ISME J.">
        <title>Cultivation and genomic characterization of novel and ubiquitous marine nitrite-oxidizing bacteria from the Nitrospirales.</title>
        <authorList>
            <person name="Mueller A.J."/>
            <person name="Daebeler A."/>
            <person name="Herbold C.W."/>
            <person name="Kirkegaard R.H."/>
            <person name="Daims H."/>
        </authorList>
    </citation>
    <scope>NUCLEOTIDE SEQUENCE [LARGE SCALE GENOMIC DNA]</scope>
    <source>
        <strain evidence="9 10">EB</strain>
    </source>
</reference>
<feature type="transmembrane region" description="Helical" evidence="8">
    <location>
        <begin position="24"/>
        <end position="55"/>
    </location>
</feature>
<comment type="subcellular location">
    <subcellularLocation>
        <location evidence="1 8">Cell membrane</location>
        <topology evidence="1 8">Multi-pass membrane protein</topology>
    </subcellularLocation>
</comment>
<feature type="transmembrane region" description="Helical" evidence="8">
    <location>
        <begin position="191"/>
        <end position="211"/>
    </location>
</feature>
<keyword evidence="4 8" id="KW-1003">Cell membrane</keyword>
<evidence type="ECO:0000256" key="4">
    <source>
        <dbReference type="ARBA" id="ARBA00022475"/>
    </source>
</evidence>
<comment type="similarity">
    <text evidence="2 8">Belongs to the 4-toluene sulfonate uptake permease (TSUP) (TC 2.A.102) family.</text>
</comment>
<dbReference type="InterPro" id="IPR002781">
    <property type="entry name" value="TM_pro_TauE-like"/>
</dbReference>
<accession>A0ABU3KDH9</accession>
<dbReference type="InterPro" id="IPR052017">
    <property type="entry name" value="TSUP"/>
</dbReference>
<proteinExistence type="inferred from homology"/>
<dbReference type="PANTHER" id="PTHR30269">
    <property type="entry name" value="TRANSMEMBRANE PROTEIN YFCA"/>
    <property type="match status" value="1"/>
</dbReference>
<evidence type="ECO:0000313" key="10">
    <source>
        <dbReference type="Proteomes" id="UP001250932"/>
    </source>
</evidence>
<evidence type="ECO:0000256" key="3">
    <source>
        <dbReference type="ARBA" id="ARBA00022448"/>
    </source>
</evidence>
<evidence type="ECO:0000256" key="6">
    <source>
        <dbReference type="ARBA" id="ARBA00022989"/>
    </source>
</evidence>
<sequence length="265" mass="28228">MELALSADWFLAGDPASSLIANSLLFLLGVFVGILNVVAGGGSFLTLPLLIFLGLPPSVANGTNRVGIFFQNLVAVWSFHRHKVLDWQALRWAVMPAVAGAPLGTWLALSLQEATFQKLLAFFMVGITLWTLWGPQGGRPMAGTHSSPVRGVITASGFFLIGVYGGFVQAGVGFLILAMTSVLGLNLVQGNGVKVLTVLGFTSLSLLLFVWQGKVHWPLGLALAGGTVLGGLIGVRLTILKGHEWVRHVVTVMVIVFALRLWFTA</sequence>
<evidence type="ECO:0000256" key="5">
    <source>
        <dbReference type="ARBA" id="ARBA00022692"/>
    </source>
</evidence>
<feature type="transmembrane region" description="Helical" evidence="8">
    <location>
        <begin position="217"/>
        <end position="238"/>
    </location>
</feature>
<dbReference type="EMBL" id="JAQOUE010000002">
    <property type="protein sequence ID" value="MDT7044267.1"/>
    <property type="molecule type" value="Genomic_DNA"/>
</dbReference>
<feature type="transmembrane region" description="Helical" evidence="8">
    <location>
        <begin position="153"/>
        <end position="179"/>
    </location>
</feature>
<keyword evidence="7 8" id="KW-0472">Membrane</keyword>
<protein>
    <recommendedName>
        <fullName evidence="8">Probable membrane transporter protein</fullName>
    </recommendedName>
</protein>
<dbReference type="RefSeq" id="WP_313834852.1">
    <property type="nucleotide sequence ID" value="NZ_JAQOUE010000002.1"/>
</dbReference>
<keyword evidence="6 8" id="KW-1133">Transmembrane helix</keyword>
<keyword evidence="10" id="KW-1185">Reference proteome</keyword>
<gene>
    <name evidence="9" type="ORF">PPG34_18095</name>
</gene>
<evidence type="ECO:0000256" key="7">
    <source>
        <dbReference type="ARBA" id="ARBA00023136"/>
    </source>
</evidence>
<name>A0ABU3KDH9_9BACT</name>
<evidence type="ECO:0000256" key="1">
    <source>
        <dbReference type="ARBA" id="ARBA00004651"/>
    </source>
</evidence>
<comment type="caution">
    <text evidence="9">The sequence shown here is derived from an EMBL/GenBank/DDBJ whole genome shotgun (WGS) entry which is preliminary data.</text>
</comment>